<organism evidence="8 9">
    <name type="scientific">Niabella digestorum</name>
    <dbReference type="NCBI Taxonomy" id="3117701"/>
    <lineage>
        <taxon>Bacteria</taxon>
        <taxon>Pseudomonadati</taxon>
        <taxon>Bacteroidota</taxon>
        <taxon>Chitinophagia</taxon>
        <taxon>Chitinophagales</taxon>
        <taxon>Chitinophagaceae</taxon>
        <taxon>Niabella</taxon>
    </lineage>
</organism>
<dbReference type="Pfam" id="PF14322">
    <property type="entry name" value="SusD-like_3"/>
    <property type="match status" value="1"/>
</dbReference>
<proteinExistence type="inferred from homology"/>
<dbReference type="InterPro" id="IPR033985">
    <property type="entry name" value="SusD-like_N"/>
</dbReference>
<dbReference type="EMBL" id="JAZGLY010000005">
    <property type="protein sequence ID" value="MEE6187588.1"/>
    <property type="molecule type" value="Genomic_DNA"/>
</dbReference>
<sequence>MKRSYIYIGIITCMLTTSCKKQLTSESIGLLTQEQANTTPTQTTVETAVRSSYKMLANTLNILGEWDWAGGLVFQNDIVLSDIASDDMEKKWVSDGDQPWMDEINNFTFTASNGGPNGLWKYNYEGIKRLNIAIGHLTNPSIEQITGISTARKNQLLGESYFLRAYYYFSLVINFGDVPLITKTVESYQEAFDVAVRAPKEDVWNQIKTDLAAAKPLLPNTKYSSDTERWRVSKGAVIALQAKAALYTQQWNDVITYVKELEDTHFYDLNTNYFSSFNTEFTDNEVIFAYDHTSNEIPRNGNGYCAVIGWGFFAPSTDFLNSFEPNDPRKLYTVNTVTQNPNKLLGSLDGTNKGNDDAPNNKILIRYADVLLWKAEAYLETGDYANAIAYINKIRQRARNTITAEGNYAPAGTLPDRPSSTDKATVKNWLIAERRAELGFENHRFYDLRRWGIAKQVLNALGKNFQDHHYLYPIPQSEIDASAQTLKQNPKY</sequence>
<feature type="domain" description="RagB/SusD" evidence="6">
    <location>
        <begin position="343"/>
        <end position="492"/>
    </location>
</feature>
<dbReference type="Gene3D" id="1.25.40.390">
    <property type="match status" value="1"/>
</dbReference>
<evidence type="ECO:0000256" key="5">
    <source>
        <dbReference type="ARBA" id="ARBA00023237"/>
    </source>
</evidence>
<keyword evidence="3" id="KW-0732">Signal</keyword>
<gene>
    <name evidence="8" type="ORF">V2H41_09910</name>
</gene>
<evidence type="ECO:0000313" key="8">
    <source>
        <dbReference type="EMBL" id="MEE6187588.1"/>
    </source>
</evidence>
<dbReference type="InterPro" id="IPR011990">
    <property type="entry name" value="TPR-like_helical_dom_sf"/>
</dbReference>
<dbReference type="InterPro" id="IPR012944">
    <property type="entry name" value="SusD_RagB_dom"/>
</dbReference>
<comment type="caution">
    <text evidence="8">The sequence shown here is derived from an EMBL/GenBank/DDBJ whole genome shotgun (WGS) entry which is preliminary data.</text>
</comment>
<reference evidence="8 9" key="1">
    <citation type="submission" date="2024-01" db="EMBL/GenBank/DDBJ databases">
        <title>Niabella digestum sp. nov., isolated from waste digestion system.</title>
        <authorList>
            <person name="Zhang L."/>
        </authorList>
    </citation>
    <scope>NUCLEOTIDE SEQUENCE [LARGE SCALE GENOMIC DNA]</scope>
    <source>
        <strain evidence="8 9">A18</strain>
    </source>
</reference>
<evidence type="ECO:0000259" key="6">
    <source>
        <dbReference type="Pfam" id="PF07980"/>
    </source>
</evidence>
<dbReference type="PROSITE" id="PS51257">
    <property type="entry name" value="PROKAR_LIPOPROTEIN"/>
    <property type="match status" value="1"/>
</dbReference>
<accession>A0ABU7RHV7</accession>
<evidence type="ECO:0000259" key="7">
    <source>
        <dbReference type="Pfam" id="PF14322"/>
    </source>
</evidence>
<keyword evidence="9" id="KW-1185">Reference proteome</keyword>
<evidence type="ECO:0000256" key="2">
    <source>
        <dbReference type="ARBA" id="ARBA00006275"/>
    </source>
</evidence>
<evidence type="ECO:0000256" key="3">
    <source>
        <dbReference type="ARBA" id="ARBA00022729"/>
    </source>
</evidence>
<dbReference type="Proteomes" id="UP001357452">
    <property type="component" value="Unassembled WGS sequence"/>
</dbReference>
<dbReference type="RefSeq" id="WP_330974997.1">
    <property type="nucleotide sequence ID" value="NZ_JAZGLY010000005.1"/>
</dbReference>
<keyword evidence="4" id="KW-0472">Membrane</keyword>
<evidence type="ECO:0000313" key="9">
    <source>
        <dbReference type="Proteomes" id="UP001357452"/>
    </source>
</evidence>
<evidence type="ECO:0000256" key="1">
    <source>
        <dbReference type="ARBA" id="ARBA00004442"/>
    </source>
</evidence>
<feature type="domain" description="SusD-like N-terminal" evidence="7">
    <location>
        <begin position="51"/>
        <end position="244"/>
    </location>
</feature>
<dbReference type="CDD" id="cd08977">
    <property type="entry name" value="SusD"/>
    <property type="match status" value="1"/>
</dbReference>
<comment type="similarity">
    <text evidence="2">Belongs to the SusD family.</text>
</comment>
<evidence type="ECO:0000256" key="4">
    <source>
        <dbReference type="ARBA" id="ARBA00023136"/>
    </source>
</evidence>
<dbReference type="Pfam" id="PF07980">
    <property type="entry name" value="SusD_RagB"/>
    <property type="match status" value="1"/>
</dbReference>
<protein>
    <submittedName>
        <fullName evidence="8">RagB/SusD family nutrient uptake outer membrane protein</fullName>
    </submittedName>
</protein>
<keyword evidence="5" id="KW-0998">Cell outer membrane</keyword>
<name>A0ABU7RHV7_9BACT</name>
<comment type="subcellular location">
    <subcellularLocation>
        <location evidence="1">Cell outer membrane</location>
    </subcellularLocation>
</comment>
<dbReference type="SUPFAM" id="SSF48452">
    <property type="entry name" value="TPR-like"/>
    <property type="match status" value="1"/>
</dbReference>